<reference evidence="2 3" key="1">
    <citation type="submission" date="2016-06" db="EMBL/GenBank/DDBJ databases">
        <title>Evolution of pathogenesis and genome organization in the Tremellales.</title>
        <authorList>
            <person name="Cuomo C."/>
            <person name="Litvintseva A."/>
            <person name="Heitman J."/>
            <person name="Chen Y."/>
            <person name="Sun S."/>
            <person name="Springer D."/>
            <person name="Dromer F."/>
            <person name="Young S."/>
            <person name="Zeng Q."/>
            <person name="Chapman S."/>
            <person name="Gujja S."/>
            <person name="Saif S."/>
            <person name="Birren B."/>
        </authorList>
    </citation>
    <scope>NUCLEOTIDE SEQUENCE [LARGE SCALE GENOMIC DNA]</scope>
    <source>
        <strain evidence="2 3">CBS 6039</strain>
    </source>
</reference>
<sequence length="123" mass="13713">MPSPPPSQPVHPAPQPVDSASQSVATPASGSLLPVPRWRELVAIIPTAMPSGDGGFDEVMRDLFADIAGQDQRAYDWIANEYRKIEFRQLPPQEENEARNIAKQEIDDHRAFLFGPRYLQSSM</sequence>
<evidence type="ECO:0000313" key="2">
    <source>
        <dbReference type="EMBL" id="ODN74866.1"/>
    </source>
</evidence>
<dbReference type="AlphaFoldDB" id="A0A1E3HGJ5"/>
<dbReference type="OrthoDB" id="10465594at2759"/>
<proteinExistence type="predicted"/>
<dbReference type="GeneID" id="30158479"/>
<dbReference type="EMBL" id="AWGJ01000011">
    <property type="protein sequence ID" value="ODN74866.1"/>
    <property type="molecule type" value="Genomic_DNA"/>
</dbReference>
<name>A0A1E3HGJ5_9TREE</name>
<evidence type="ECO:0000313" key="3">
    <source>
        <dbReference type="Proteomes" id="UP000094065"/>
    </source>
</evidence>
<comment type="caution">
    <text evidence="2">The sequence shown here is derived from an EMBL/GenBank/DDBJ whole genome shotgun (WGS) entry which is preliminary data.</text>
</comment>
<gene>
    <name evidence="2" type="ORF">L202_07170</name>
</gene>
<organism evidence="2 3">
    <name type="scientific">Cryptococcus amylolentus CBS 6039</name>
    <dbReference type="NCBI Taxonomy" id="1295533"/>
    <lineage>
        <taxon>Eukaryota</taxon>
        <taxon>Fungi</taxon>
        <taxon>Dikarya</taxon>
        <taxon>Basidiomycota</taxon>
        <taxon>Agaricomycotina</taxon>
        <taxon>Tremellomycetes</taxon>
        <taxon>Tremellales</taxon>
        <taxon>Cryptococcaceae</taxon>
        <taxon>Cryptococcus</taxon>
    </lineage>
</organism>
<evidence type="ECO:0000256" key="1">
    <source>
        <dbReference type="SAM" id="MobiDB-lite"/>
    </source>
</evidence>
<accession>A0A1E3HGJ5</accession>
<feature type="compositionally biased region" description="Polar residues" evidence="1">
    <location>
        <begin position="18"/>
        <end position="29"/>
    </location>
</feature>
<protein>
    <submittedName>
        <fullName evidence="2">Uncharacterized protein</fullName>
    </submittedName>
</protein>
<dbReference type="Proteomes" id="UP000094065">
    <property type="component" value="Unassembled WGS sequence"/>
</dbReference>
<feature type="compositionally biased region" description="Pro residues" evidence="1">
    <location>
        <begin position="1"/>
        <end position="15"/>
    </location>
</feature>
<keyword evidence="3" id="KW-1185">Reference proteome</keyword>
<dbReference type="RefSeq" id="XP_018990647.1">
    <property type="nucleotide sequence ID" value="XM_019141840.1"/>
</dbReference>
<feature type="region of interest" description="Disordered" evidence="1">
    <location>
        <begin position="1"/>
        <end position="31"/>
    </location>
</feature>